<protein>
    <submittedName>
        <fullName evidence="2">Uncharacterized protein</fullName>
    </submittedName>
</protein>
<keyword evidence="1" id="KW-1133">Transmembrane helix</keyword>
<gene>
    <name evidence="2" type="ORF">UFOVP125_75</name>
</gene>
<organism evidence="2">
    <name type="scientific">uncultured Caudovirales phage</name>
    <dbReference type="NCBI Taxonomy" id="2100421"/>
    <lineage>
        <taxon>Viruses</taxon>
        <taxon>Duplodnaviria</taxon>
        <taxon>Heunggongvirae</taxon>
        <taxon>Uroviricota</taxon>
        <taxon>Caudoviricetes</taxon>
        <taxon>Peduoviridae</taxon>
        <taxon>Maltschvirus</taxon>
        <taxon>Maltschvirus maltsch</taxon>
    </lineage>
</organism>
<feature type="transmembrane region" description="Helical" evidence="1">
    <location>
        <begin position="47"/>
        <end position="66"/>
    </location>
</feature>
<proteinExistence type="predicted"/>
<evidence type="ECO:0000313" key="2">
    <source>
        <dbReference type="EMBL" id="CAB4131865.1"/>
    </source>
</evidence>
<reference evidence="2" key="1">
    <citation type="submission" date="2020-04" db="EMBL/GenBank/DDBJ databases">
        <authorList>
            <person name="Chiriac C."/>
            <person name="Salcher M."/>
            <person name="Ghai R."/>
            <person name="Kavagutti S V."/>
        </authorList>
    </citation>
    <scope>NUCLEOTIDE SEQUENCE</scope>
</reference>
<sequence length="80" mass="8694">MNEKDKLVSVVTYMVTATLCAVVLSLIWALIHGLFVKEVDNTKIFEIIGPAFQTIIGGLIGWLSGLKVGSHIEEEKPNGP</sequence>
<keyword evidence="1" id="KW-0472">Membrane</keyword>
<dbReference type="EMBL" id="LR796253">
    <property type="protein sequence ID" value="CAB4131865.1"/>
    <property type="molecule type" value="Genomic_DNA"/>
</dbReference>
<accession>A0A6J5LCS2</accession>
<evidence type="ECO:0000256" key="1">
    <source>
        <dbReference type="SAM" id="Phobius"/>
    </source>
</evidence>
<keyword evidence="1" id="KW-0812">Transmembrane</keyword>
<name>A0A6J5LCS2_9CAUD</name>
<feature type="transmembrane region" description="Helical" evidence="1">
    <location>
        <begin position="7"/>
        <end position="35"/>
    </location>
</feature>